<gene>
    <name evidence="1" type="ordered locus">Hoch_4757</name>
</gene>
<dbReference type="eggNOG" id="COG2974">
    <property type="taxonomic scope" value="Bacteria"/>
</dbReference>
<sequence>MSAAYLTARAGDFILPRPMPISNGTVTFARFHVEPTDTLPSDLRRWLSRGLRARAFEAIDRRGEEERSAGFVEHDNHDATELSAASVLRDAYVLAAWRVDTLKPPPAELKAELASWTAAYHEEHGRAPGRREKAEQRALLRQKLRSEATPVTKVFDLSWNIEAEEMKIWTSSRKVIDEIVLAMESGFRLRLHARVPSAVAQRREIADEVLAPTPALMGMELSGRDAARLAEVTRG</sequence>
<proteinExistence type="predicted"/>
<keyword evidence="2" id="KW-1185">Reference proteome</keyword>
<dbReference type="Proteomes" id="UP000001880">
    <property type="component" value="Chromosome"/>
</dbReference>
<reference evidence="1 2" key="1">
    <citation type="journal article" date="2010" name="Stand. Genomic Sci.">
        <title>Complete genome sequence of Haliangium ochraceum type strain (SMP-2).</title>
        <authorList>
            <consortium name="US DOE Joint Genome Institute (JGI-PGF)"/>
            <person name="Ivanova N."/>
            <person name="Daum C."/>
            <person name="Lang E."/>
            <person name="Abt B."/>
            <person name="Kopitz M."/>
            <person name="Saunders E."/>
            <person name="Lapidus A."/>
            <person name="Lucas S."/>
            <person name="Glavina Del Rio T."/>
            <person name="Nolan M."/>
            <person name="Tice H."/>
            <person name="Copeland A."/>
            <person name="Cheng J.F."/>
            <person name="Chen F."/>
            <person name="Bruce D."/>
            <person name="Goodwin L."/>
            <person name="Pitluck S."/>
            <person name="Mavromatis K."/>
            <person name="Pati A."/>
            <person name="Mikhailova N."/>
            <person name="Chen A."/>
            <person name="Palaniappan K."/>
            <person name="Land M."/>
            <person name="Hauser L."/>
            <person name="Chang Y.J."/>
            <person name="Jeffries C.D."/>
            <person name="Detter J.C."/>
            <person name="Brettin T."/>
            <person name="Rohde M."/>
            <person name="Goker M."/>
            <person name="Bristow J."/>
            <person name="Markowitz V."/>
            <person name="Eisen J.A."/>
            <person name="Hugenholtz P."/>
            <person name="Kyrpides N.C."/>
            <person name="Klenk H.P."/>
        </authorList>
    </citation>
    <scope>NUCLEOTIDE SEQUENCE [LARGE SCALE GENOMIC DNA]</scope>
    <source>
        <strain evidence="2">DSM 14365 / CIP 107738 / JCM 11303 / AJ 13395 / SMP-2</strain>
    </source>
</reference>
<evidence type="ECO:0000313" key="2">
    <source>
        <dbReference type="Proteomes" id="UP000001880"/>
    </source>
</evidence>
<evidence type="ECO:0000313" key="1">
    <source>
        <dbReference type="EMBL" id="ACY17247.1"/>
    </source>
</evidence>
<dbReference type="HOGENOM" id="CLU_1178902_0_0_7"/>
<evidence type="ECO:0008006" key="3">
    <source>
        <dbReference type="Google" id="ProtNLM"/>
    </source>
</evidence>
<protein>
    <recommendedName>
        <fullName evidence="3">Recombination-associated protein RdgC</fullName>
    </recommendedName>
</protein>
<accession>D0LSM5</accession>
<organism evidence="1 2">
    <name type="scientific">Haliangium ochraceum (strain DSM 14365 / JCM 11303 / SMP-2)</name>
    <dbReference type="NCBI Taxonomy" id="502025"/>
    <lineage>
        <taxon>Bacteria</taxon>
        <taxon>Pseudomonadati</taxon>
        <taxon>Myxococcota</taxon>
        <taxon>Polyangia</taxon>
        <taxon>Haliangiales</taxon>
        <taxon>Kofleriaceae</taxon>
        <taxon>Haliangium</taxon>
    </lineage>
</organism>
<dbReference type="STRING" id="502025.Hoch_4757"/>
<dbReference type="AlphaFoldDB" id="D0LSM5"/>
<name>D0LSM5_HALO1</name>
<dbReference type="KEGG" id="hoh:Hoch_4757"/>
<dbReference type="EMBL" id="CP001804">
    <property type="protein sequence ID" value="ACY17247.1"/>
    <property type="molecule type" value="Genomic_DNA"/>
</dbReference>